<dbReference type="EMBL" id="CP029843">
    <property type="protein sequence ID" value="AWV07825.1"/>
    <property type="molecule type" value="Genomic_DNA"/>
</dbReference>
<organism evidence="2 3">
    <name type="scientific">Marilutibacter maris</name>
    <dbReference type="NCBI Taxonomy" id="1605891"/>
    <lineage>
        <taxon>Bacteria</taxon>
        <taxon>Pseudomonadati</taxon>
        <taxon>Pseudomonadota</taxon>
        <taxon>Gammaproteobacteria</taxon>
        <taxon>Lysobacterales</taxon>
        <taxon>Lysobacteraceae</taxon>
        <taxon>Marilutibacter</taxon>
    </lineage>
</organism>
<reference evidence="2 3" key="1">
    <citation type="submission" date="2018-05" db="EMBL/GenBank/DDBJ databases">
        <title>The complete genome of Lysobacter maris HZ9B, a marine bacterium antagonistic against terrestrial plant pathogens.</title>
        <authorList>
            <person name="Zhang X.-Q."/>
        </authorList>
    </citation>
    <scope>NUCLEOTIDE SEQUENCE [LARGE SCALE GENOMIC DNA]</scope>
    <source>
        <strain evidence="2 3">HZ9B</strain>
    </source>
</reference>
<evidence type="ECO:0000313" key="3">
    <source>
        <dbReference type="Proteomes" id="UP000249447"/>
    </source>
</evidence>
<evidence type="ECO:0000313" key="2">
    <source>
        <dbReference type="EMBL" id="AWV07825.1"/>
    </source>
</evidence>
<feature type="region of interest" description="Disordered" evidence="1">
    <location>
        <begin position="1"/>
        <end position="25"/>
    </location>
</feature>
<evidence type="ECO:0000256" key="1">
    <source>
        <dbReference type="SAM" id="MobiDB-lite"/>
    </source>
</evidence>
<name>A0A2U9T8W3_9GAMM</name>
<dbReference type="AlphaFoldDB" id="A0A2U9T8W3"/>
<sequence>MSFALAGCANGSGHQDSGQEDHGDVAMERVMIVGSAETPDPVLARVRELEARGLVKDVVVRESFPVQIELRAARAVIDELEAMPRKGGLR</sequence>
<keyword evidence="3" id="KW-1185">Reference proteome</keyword>
<gene>
    <name evidence="2" type="ORF">C9I47_2142</name>
</gene>
<dbReference type="Proteomes" id="UP000249447">
    <property type="component" value="Chromosome"/>
</dbReference>
<proteinExistence type="predicted"/>
<dbReference type="KEGG" id="lmb:C9I47_2142"/>
<protein>
    <submittedName>
        <fullName evidence="2">Uncharacterized protein</fullName>
    </submittedName>
</protein>
<accession>A0A2U9T8W3</accession>